<feature type="modified residue" description="Phosphohistidine" evidence="12">
    <location>
        <position position="52"/>
    </location>
</feature>
<dbReference type="EC" id="2.7.13.3" evidence="2"/>
<keyword evidence="4" id="KW-0145">Chemotaxis</keyword>
<sequence>MSNDDQDFIAAALPTFINEAEEQVERLEQLLLELEASPGDRELLDALFRCAHTVKGSAGLFGLDALVGFTHHVETLLDHVREGRRALDGAVSTLLLQCNDQMRRLVAVAGSAEPDDPEGQPEREALQLRLRDAGVPATAPTPTLTPLPVSLTPAGERLWHVWVRFGAEVLRNGMDPLALLNYLQTLGRLEHVVCDRAAVPALDALDAESCHLAFEFGLRTAAGREEIEAAFSFVREDCELHLVEPDAGPEQFIALIQSLPQHPRLGDILVAAGAISQAQLHAALAEQERSRATGAPAAPLGKILTEKAGVSAAVVDAALQKQARQTEGGEDQRFIRVQADRLDAVINLLGELVIAGAGATELARQTRQSALVQANDQIGGLIEEIRNATLQLRMVPIGESFARFRRVVRDTAAEVGKDVQLEIQGGETELDKSMVERIADPLMHLVRNALDHGLETPEQRGAAGKRPQGRLVLSACHDGGSILIRIDDDGRGIDRERVLQRGWDKGLVERGVVPADADILGLIFEAGFSTAEKITNLSGRGVGMDVVRRNIEALRGSVAITSEQGRGTRIEIRLPLTLAIIDGFLVGVGTSRFIFPLDAVVEVIEGRGAEVAMQADGSGVLSLREEALPVLSLRTLYELDAAPACERSSVVVLQSGARRYGVLVDALLGQHQTVIKPLGRMLRTLRGMSGSSILGNGDVALIFDVEALRRFAEQPAQRSAALAVR</sequence>
<dbReference type="PROSITE" id="PS50109">
    <property type="entry name" value="HIS_KIN"/>
    <property type="match status" value="1"/>
</dbReference>
<evidence type="ECO:0000256" key="9">
    <source>
        <dbReference type="ARBA" id="ARBA00022840"/>
    </source>
</evidence>
<evidence type="ECO:0000259" key="13">
    <source>
        <dbReference type="PROSITE" id="PS50109"/>
    </source>
</evidence>
<dbReference type="InterPro" id="IPR002545">
    <property type="entry name" value="CheW-lke_dom"/>
</dbReference>
<dbReference type="InterPro" id="IPR004358">
    <property type="entry name" value="Sig_transdc_His_kin-like_C"/>
</dbReference>
<feature type="domain" description="HPt" evidence="15">
    <location>
        <begin position="5"/>
        <end position="112"/>
    </location>
</feature>
<dbReference type="InterPro" id="IPR036641">
    <property type="entry name" value="HPT_dom_sf"/>
</dbReference>
<feature type="domain" description="Histidine kinase" evidence="13">
    <location>
        <begin position="376"/>
        <end position="578"/>
    </location>
</feature>
<feature type="domain" description="CheW-like" evidence="14">
    <location>
        <begin position="580"/>
        <end position="714"/>
    </location>
</feature>
<dbReference type="Pfam" id="PF02518">
    <property type="entry name" value="HATPase_c"/>
    <property type="match status" value="1"/>
</dbReference>
<evidence type="ECO:0000256" key="6">
    <source>
        <dbReference type="ARBA" id="ARBA00022679"/>
    </source>
</evidence>
<keyword evidence="9" id="KW-0067">ATP-binding</keyword>
<dbReference type="InterPro" id="IPR051315">
    <property type="entry name" value="Bact_Chemotaxis_CheA"/>
</dbReference>
<dbReference type="Gene3D" id="1.10.287.560">
    <property type="entry name" value="Histidine kinase CheA-like, homodimeric domain"/>
    <property type="match status" value="1"/>
</dbReference>
<dbReference type="InterPro" id="IPR003594">
    <property type="entry name" value="HATPase_dom"/>
</dbReference>
<protein>
    <recommendedName>
        <fullName evidence="3">Chemotaxis protein CheA</fullName>
        <ecNumber evidence="2">2.7.13.3</ecNumber>
    </recommendedName>
</protein>
<keyword evidence="6 16" id="KW-0808">Transferase</keyword>
<evidence type="ECO:0000256" key="12">
    <source>
        <dbReference type="PROSITE-ProRule" id="PRU00110"/>
    </source>
</evidence>
<evidence type="ECO:0000256" key="10">
    <source>
        <dbReference type="ARBA" id="ARBA00023012"/>
    </source>
</evidence>
<dbReference type="InterPro" id="IPR004105">
    <property type="entry name" value="CheA-like_dim"/>
</dbReference>
<reference evidence="16 17" key="1">
    <citation type="submission" date="2023-07" db="EMBL/GenBank/DDBJ databases">
        <title>Sorghum-associated microbial communities from plants grown in Nebraska, USA.</title>
        <authorList>
            <person name="Schachtman D."/>
        </authorList>
    </citation>
    <scope>NUCLEOTIDE SEQUENCE [LARGE SCALE GENOMIC DNA]</scope>
    <source>
        <strain evidence="16 17">BE314</strain>
    </source>
</reference>
<dbReference type="InterPro" id="IPR005467">
    <property type="entry name" value="His_kinase_dom"/>
</dbReference>
<keyword evidence="17" id="KW-1185">Reference proteome</keyword>
<dbReference type="CDD" id="cd16916">
    <property type="entry name" value="HATPase_CheA-like"/>
    <property type="match status" value="1"/>
</dbReference>
<keyword evidence="5 12" id="KW-0597">Phosphoprotein</keyword>
<dbReference type="SMART" id="SM00387">
    <property type="entry name" value="HATPase_c"/>
    <property type="match status" value="1"/>
</dbReference>
<dbReference type="SUPFAM" id="SSF160246">
    <property type="entry name" value="EspE N-terminal domain-like"/>
    <property type="match status" value="1"/>
</dbReference>
<dbReference type="PROSITE" id="PS50851">
    <property type="entry name" value="CHEW"/>
    <property type="match status" value="1"/>
</dbReference>
<comment type="catalytic activity">
    <reaction evidence="1">
        <text>ATP + protein L-histidine = ADP + protein N-phospho-L-histidine.</text>
        <dbReference type="EC" id="2.7.13.3"/>
    </reaction>
</comment>
<dbReference type="PROSITE" id="PS50894">
    <property type="entry name" value="HPT"/>
    <property type="match status" value="1"/>
</dbReference>
<dbReference type="PANTHER" id="PTHR43395">
    <property type="entry name" value="SENSOR HISTIDINE KINASE CHEA"/>
    <property type="match status" value="1"/>
</dbReference>
<dbReference type="InterPro" id="IPR037006">
    <property type="entry name" value="CheA-like_homodim_sf"/>
</dbReference>
<dbReference type="SUPFAM" id="SSF55874">
    <property type="entry name" value="ATPase domain of HSP90 chaperone/DNA topoisomerase II/histidine kinase"/>
    <property type="match status" value="1"/>
</dbReference>
<accession>A0ABU1YMN1</accession>
<dbReference type="SUPFAM" id="SSF50341">
    <property type="entry name" value="CheW-like"/>
    <property type="match status" value="1"/>
</dbReference>
<keyword evidence="10" id="KW-0902">Two-component regulatory system</keyword>
<dbReference type="Proteomes" id="UP001180453">
    <property type="component" value="Unassembled WGS sequence"/>
</dbReference>
<dbReference type="Gene3D" id="1.20.120.160">
    <property type="entry name" value="HPT domain"/>
    <property type="match status" value="1"/>
</dbReference>
<dbReference type="EMBL" id="JAVDXU010000001">
    <property type="protein sequence ID" value="MDR7269261.1"/>
    <property type="molecule type" value="Genomic_DNA"/>
</dbReference>
<dbReference type="SUPFAM" id="SSF47226">
    <property type="entry name" value="Histidine-containing phosphotransfer domain, HPT domain"/>
    <property type="match status" value="1"/>
</dbReference>
<evidence type="ECO:0000259" key="14">
    <source>
        <dbReference type="PROSITE" id="PS50851"/>
    </source>
</evidence>
<dbReference type="SUPFAM" id="SSF47384">
    <property type="entry name" value="Homodimeric domain of signal transducing histidine kinase"/>
    <property type="match status" value="1"/>
</dbReference>
<dbReference type="SMART" id="SM01231">
    <property type="entry name" value="H-kinase_dim"/>
    <property type="match status" value="1"/>
</dbReference>
<evidence type="ECO:0000259" key="15">
    <source>
        <dbReference type="PROSITE" id="PS50894"/>
    </source>
</evidence>
<dbReference type="SMART" id="SM00260">
    <property type="entry name" value="CheW"/>
    <property type="match status" value="1"/>
</dbReference>
<evidence type="ECO:0000313" key="17">
    <source>
        <dbReference type="Proteomes" id="UP001180453"/>
    </source>
</evidence>
<dbReference type="InterPro" id="IPR036890">
    <property type="entry name" value="HATPase_C_sf"/>
</dbReference>
<dbReference type="Pfam" id="PF01584">
    <property type="entry name" value="CheW"/>
    <property type="match status" value="1"/>
</dbReference>
<evidence type="ECO:0000256" key="8">
    <source>
        <dbReference type="ARBA" id="ARBA00022777"/>
    </source>
</evidence>
<dbReference type="Gene3D" id="3.30.565.10">
    <property type="entry name" value="Histidine kinase-like ATPase, C-terminal domain"/>
    <property type="match status" value="1"/>
</dbReference>
<gene>
    <name evidence="16" type="ORF">J2X20_001890</name>
</gene>
<dbReference type="RefSeq" id="WP_310263777.1">
    <property type="nucleotide sequence ID" value="NZ_JAVDXU010000001.1"/>
</dbReference>
<dbReference type="InterPro" id="IPR036061">
    <property type="entry name" value="CheW-like_dom_sf"/>
</dbReference>
<comment type="caution">
    <text evidence="16">The sequence shown here is derived from an EMBL/GenBank/DDBJ whole genome shotgun (WGS) entry which is preliminary data.</text>
</comment>
<evidence type="ECO:0000256" key="3">
    <source>
        <dbReference type="ARBA" id="ARBA00021495"/>
    </source>
</evidence>
<dbReference type="SMART" id="SM00073">
    <property type="entry name" value="HPT"/>
    <property type="match status" value="1"/>
</dbReference>
<evidence type="ECO:0000313" key="16">
    <source>
        <dbReference type="EMBL" id="MDR7269261.1"/>
    </source>
</evidence>
<dbReference type="InterPro" id="IPR037257">
    <property type="entry name" value="T2SS_E_N_sf"/>
</dbReference>
<name>A0ABU1YMN1_ROSSA</name>
<dbReference type="CDD" id="cd00731">
    <property type="entry name" value="CheA_reg"/>
    <property type="match status" value="1"/>
</dbReference>
<dbReference type="Pfam" id="PF02895">
    <property type="entry name" value="H-kinase_dim"/>
    <property type="match status" value="1"/>
</dbReference>
<evidence type="ECO:0000256" key="11">
    <source>
        <dbReference type="ARBA" id="ARBA00035100"/>
    </source>
</evidence>
<dbReference type="InterPro" id="IPR036097">
    <property type="entry name" value="HisK_dim/P_sf"/>
</dbReference>
<evidence type="ECO:0000256" key="4">
    <source>
        <dbReference type="ARBA" id="ARBA00022500"/>
    </source>
</evidence>
<evidence type="ECO:0000256" key="1">
    <source>
        <dbReference type="ARBA" id="ARBA00000085"/>
    </source>
</evidence>
<dbReference type="InterPro" id="IPR008207">
    <property type="entry name" value="Sig_transdc_His_kin_Hpt_dom"/>
</dbReference>
<evidence type="ECO:0000256" key="2">
    <source>
        <dbReference type="ARBA" id="ARBA00012438"/>
    </source>
</evidence>
<proteinExistence type="predicted"/>
<organism evidence="16 17">
    <name type="scientific">Roseateles saccharophilus</name>
    <name type="common">Pseudomonas saccharophila</name>
    <dbReference type="NCBI Taxonomy" id="304"/>
    <lineage>
        <taxon>Bacteria</taxon>
        <taxon>Pseudomonadati</taxon>
        <taxon>Pseudomonadota</taxon>
        <taxon>Betaproteobacteria</taxon>
        <taxon>Burkholderiales</taxon>
        <taxon>Sphaerotilaceae</taxon>
        <taxon>Roseateles</taxon>
    </lineage>
</organism>
<dbReference type="GO" id="GO:0004673">
    <property type="term" value="F:protein histidine kinase activity"/>
    <property type="evidence" value="ECO:0007669"/>
    <property type="project" value="UniProtKB-EC"/>
</dbReference>
<keyword evidence="7" id="KW-0547">Nucleotide-binding</keyword>
<dbReference type="PANTHER" id="PTHR43395:SF10">
    <property type="entry name" value="CHEMOTAXIS PROTEIN CHEA"/>
    <property type="match status" value="1"/>
</dbReference>
<dbReference type="Gene3D" id="2.30.30.40">
    <property type="entry name" value="SH3 Domains"/>
    <property type="match status" value="1"/>
</dbReference>
<keyword evidence="8 16" id="KW-0418">Kinase</keyword>
<evidence type="ECO:0000256" key="5">
    <source>
        <dbReference type="ARBA" id="ARBA00022553"/>
    </source>
</evidence>
<dbReference type="PRINTS" id="PR00344">
    <property type="entry name" value="BCTRLSENSOR"/>
</dbReference>
<dbReference type="Pfam" id="PF01627">
    <property type="entry name" value="Hpt"/>
    <property type="match status" value="1"/>
</dbReference>
<comment type="function">
    <text evidence="11">Involved in the transmission of sensory signals from the chemoreceptors to the flagellar motors. CheA is autophosphorylated; it can transfer its phosphate group to either CheB or CheY.</text>
</comment>
<dbReference type="CDD" id="cd00088">
    <property type="entry name" value="HPT"/>
    <property type="match status" value="1"/>
</dbReference>
<evidence type="ECO:0000256" key="7">
    <source>
        <dbReference type="ARBA" id="ARBA00022741"/>
    </source>
</evidence>